<feature type="region of interest" description="Disordered" evidence="1">
    <location>
        <begin position="331"/>
        <end position="358"/>
    </location>
</feature>
<accession>A0AA41UB03</accession>
<keyword evidence="2" id="KW-0812">Transmembrane</keyword>
<feature type="transmembrane region" description="Helical" evidence="2">
    <location>
        <begin position="1474"/>
        <end position="1494"/>
    </location>
</feature>
<evidence type="ECO:0000256" key="2">
    <source>
        <dbReference type="SAM" id="Phobius"/>
    </source>
</evidence>
<feature type="transmembrane region" description="Helical" evidence="2">
    <location>
        <begin position="1196"/>
        <end position="1216"/>
    </location>
</feature>
<proteinExistence type="predicted"/>
<protein>
    <submittedName>
        <fullName evidence="4">Uncharacterized protein</fullName>
    </submittedName>
</protein>
<keyword evidence="3" id="KW-0732">Signal</keyword>
<evidence type="ECO:0000313" key="4">
    <source>
        <dbReference type="EMBL" id="MCF4120644.1"/>
    </source>
</evidence>
<reference evidence="4" key="1">
    <citation type="submission" date="2022-01" db="EMBL/GenBank/DDBJ databases">
        <title>Antribacter sp. nov., isolated from Guizhou of China.</title>
        <authorList>
            <person name="Chengliang C."/>
            <person name="Ya Z."/>
        </authorList>
    </citation>
    <scope>NUCLEOTIDE SEQUENCE</scope>
    <source>
        <strain evidence="4">KLBMP 9083</strain>
    </source>
</reference>
<feature type="signal peptide" evidence="3">
    <location>
        <begin position="1"/>
        <end position="32"/>
    </location>
</feature>
<dbReference type="RefSeq" id="WP_236088411.1">
    <property type="nucleotide sequence ID" value="NZ_JAKGSG010000022.1"/>
</dbReference>
<feature type="region of interest" description="Disordered" evidence="1">
    <location>
        <begin position="34"/>
        <end position="59"/>
    </location>
</feature>
<evidence type="ECO:0000256" key="3">
    <source>
        <dbReference type="SAM" id="SignalP"/>
    </source>
</evidence>
<feature type="transmembrane region" description="Helical" evidence="2">
    <location>
        <begin position="694"/>
        <end position="712"/>
    </location>
</feature>
<feature type="transmembrane region" description="Helical" evidence="2">
    <location>
        <begin position="479"/>
        <end position="497"/>
    </location>
</feature>
<feature type="transmembrane region" description="Helical" evidence="2">
    <location>
        <begin position="517"/>
        <end position="540"/>
    </location>
</feature>
<feature type="transmembrane region" description="Helical" evidence="2">
    <location>
        <begin position="1322"/>
        <end position="1342"/>
    </location>
</feature>
<feature type="compositionally biased region" description="Basic and acidic residues" evidence="1">
    <location>
        <begin position="348"/>
        <end position="358"/>
    </location>
</feature>
<feature type="transmembrane region" description="Helical" evidence="2">
    <location>
        <begin position="448"/>
        <end position="467"/>
    </location>
</feature>
<keyword evidence="2" id="KW-1133">Transmembrane helix</keyword>
<keyword evidence="5" id="KW-1185">Reference proteome</keyword>
<feature type="transmembrane region" description="Helical" evidence="2">
    <location>
        <begin position="379"/>
        <end position="401"/>
    </location>
</feature>
<feature type="transmembrane region" description="Helical" evidence="2">
    <location>
        <begin position="651"/>
        <end position="673"/>
    </location>
</feature>
<feature type="transmembrane region" description="Helical" evidence="2">
    <location>
        <begin position="1449"/>
        <end position="1468"/>
    </location>
</feature>
<feature type="transmembrane region" description="Helical" evidence="2">
    <location>
        <begin position="1297"/>
        <end position="1316"/>
    </location>
</feature>
<name>A0AA41UB03_9MICO</name>
<feature type="transmembrane region" description="Helical" evidence="2">
    <location>
        <begin position="1169"/>
        <end position="1190"/>
    </location>
</feature>
<feature type="transmembrane region" description="Helical" evidence="2">
    <location>
        <begin position="1228"/>
        <end position="1251"/>
    </location>
</feature>
<feature type="transmembrane region" description="Helical" evidence="2">
    <location>
        <begin position="757"/>
        <end position="779"/>
    </location>
</feature>
<keyword evidence="2" id="KW-0472">Membrane</keyword>
<organism evidence="4 5">
    <name type="scientific">Antribacter soli</name>
    <dbReference type="NCBI Taxonomy" id="2910976"/>
    <lineage>
        <taxon>Bacteria</taxon>
        <taxon>Bacillati</taxon>
        <taxon>Actinomycetota</taxon>
        <taxon>Actinomycetes</taxon>
        <taxon>Micrococcales</taxon>
        <taxon>Promicromonosporaceae</taxon>
        <taxon>Antribacter</taxon>
    </lineage>
</organism>
<feature type="transmembrane region" description="Helical" evidence="2">
    <location>
        <begin position="417"/>
        <end position="442"/>
    </location>
</feature>
<feature type="transmembrane region" description="Helical" evidence="2">
    <location>
        <begin position="1349"/>
        <end position="1369"/>
    </location>
</feature>
<feature type="transmembrane region" description="Helical" evidence="2">
    <location>
        <begin position="1271"/>
        <end position="1290"/>
    </location>
</feature>
<evidence type="ECO:0000256" key="1">
    <source>
        <dbReference type="SAM" id="MobiDB-lite"/>
    </source>
</evidence>
<gene>
    <name evidence="4" type="ORF">L1785_06610</name>
</gene>
<dbReference type="EMBL" id="JAKGSG010000022">
    <property type="protein sequence ID" value="MCF4120644.1"/>
    <property type="molecule type" value="Genomic_DNA"/>
</dbReference>
<feature type="transmembrane region" description="Helical" evidence="2">
    <location>
        <begin position="1126"/>
        <end position="1149"/>
    </location>
</feature>
<feature type="chain" id="PRO_5041271871" evidence="3">
    <location>
        <begin position="33"/>
        <end position="1534"/>
    </location>
</feature>
<feature type="transmembrane region" description="Helical" evidence="2">
    <location>
        <begin position="600"/>
        <end position="621"/>
    </location>
</feature>
<feature type="transmembrane region" description="Helical" evidence="2">
    <location>
        <begin position="1409"/>
        <end position="1428"/>
    </location>
</feature>
<feature type="region of interest" description="Disordered" evidence="1">
    <location>
        <begin position="1497"/>
        <end position="1534"/>
    </location>
</feature>
<feature type="transmembrane region" description="Helical" evidence="2">
    <location>
        <begin position="547"/>
        <end position="563"/>
    </location>
</feature>
<feature type="transmembrane region" description="Helical" evidence="2">
    <location>
        <begin position="718"/>
        <end position="737"/>
    </location>
</feature>
<dbReference type="Proteomes" id="UP001165405">
    <property type="component" value="Unassembled WGS sequence"/>
</dbReference>
<feature type="transmembrane region" description="Helical" evidence="2">
    <location>
        <begin position="569"/>
        <end position="588"/>
    </location>
</feature>
<sequence>MLTRNPLATVVAHLAVVAAVVLGVAGPTAALAPSSAGTTVVSGPTAEVRGDASTADPGTDDYGAPVVVVGVGGLRWPDVSRSRTPVLWRMIGSGSVGSLNVRTAAAVTCPVDAWLTLSAGRRVASAATDAECTLAPEVLAAGDQVPGTAVVAGWSSFVQQPDPAGPATTTDPAAGSPGTLGDLLAAAGECGTSVGPGAGVALAGSDGAVGRYLPSLDGLDDAEATAALTACPVTVIDAGVLPLGQVRHAALDTVNEMLRRLVRILPEGTRVVVAGTAGDPVAQQGLQVAVDWTSGDAEQRWLSSQGTRRTGFVQLVDVTATLADAAGALAGTGTEAEPEQRPTVLDGHPLERGEERRTSVARTVENRQYVNVLSQSIPALLPALIGSLVLLLAAAVAGALWTRRPGGHEASPAARRLFLATCLLVASAPVATCLATLSRWWVWPAPTFVLTASVSLGAVAVAGVTWWLSRLLPASPWRVATASAAVTWLVLTVDGLTGTTLQQGSLLGPSPALGARFYGFTNMTFAVYATAGLVLAGGLASLVRRRRLAVTVVASIGVVSVLVDGGPAFGADLGGILALVPAFAVLGLRVGRVRVTVRSVIAVVGATVAVVAAIAVADWLAPGTSSHLGTFVQRALEGDALGVIAGKAAGAWATVANPLGALATLAAAAAAWAALDPVRFRLPRIERGYRERPLLRDVVVALVVVAGVGSGVNDSGVVVAAVVLLLAVALLSLHVAVPVPRPAGDSPVRPAPRPGNLPGTVAALGGGLLVALLLASSILPAASGTGVAGEESRALGADAEPVAAAGAPLVVIGTAGLRWDDVRPSTLTGTSAAPTLAGLLTDGADAAGVTMPTGAAARCPEGGWLTLSAGRLAEVTDERVGDGWSCPDLAVTPAAGTVDATAPASVDGWGDLVALQRGSGFAARLGTLGTALASSGGCATAVGPGAAVAIATADGTVGRYFDLDAAVAPGSGAFDCPVTVVDAGSAADGAAGTPDGAAGSVREDAVAAVDATVRRVLDVVPDRTTILLVDLANVPGEPLDLGVTLVRPPSTEEGQPRYLTSTATRTEGVVRVQDVPATVLAAAGAELPTEVDDTPLVHGAVRPADVMTTADELADLTARDHVRRQAYVWLVDAPFYAGLALATACLLAVRVARRRGRTPSGRAGRVAEISALSLAALSAGGFLSSLTDWWRFPAAGWALLGTIALLTACVAGLGALAPRSPIWAGPGLVAGVTFGVLTLDALIGTPLNRAAPLGSAPTYGARFYGFGNPTFSVYAVAAVVLAAAVAQWLVVRGRRGLAAGAVAAIAVVALAVDVWPTLGADLGGGLVLVPAFVVVGLAASGLRLTLGRFLAVALAGVGLVAAVGVLDWLRPPEQRSHLGRFVGQVADGEAWATLARKAGYAARSVLGGVPVWITVLILVLVAVALFAPPAVRSRVTPGWFARAEASWPLLRPAVLALWVLSALGSVVNDFGVRIAMIALVPAVPLLTLTALRAASAGTDGPGRTPADPADAEGDVVHRGERPASGSDALTGSRG</sequence>
<evidence type="ECO:0000313" key="5">
    <source>
        <dbReference type="Proteomes" id="UP001165405"/>
    </source>
</evidence>
<comment type="caution">
    <text evidence="4">The sequence shown here is derived from an EMBL/GenBank/DDBJ whole genome shotgun (WGS) entry which is preliminary data.</text>
</comment>